<accession>A0A1J5TK22</accession>
<feature type="transmembrane region" description="Helical" evidence="6">
    <location>
        <begin position="86"/>
        <end position="113"/>
    </location>
</feature>
<evidence type="ECO:0000313" key="9">
    <source>
        <dbReference type="Proteomes" id="UP000183815"/>
    </source>
</evidence>
<evidence type="ECO:0000313" key="8">
    <source>
        <dbReference type="EMBL" id="OIR16653.1"/>
    </source>
</evidence>
<dbReference type="InterPro" id="IPR018076">
    <property type="entry name" value="T2SS_GspF_dom"/>
</dbReference>
<feature type="domain" description="Type II secretion system protein GspF" evidence="7">
    <location>
        <begin position="134"/>
        <end position="261"/>
    </location>
</feature>
<feature type="transmembrane region" description="Helical" evidence="6">
    <location>
        <begin position="280"/>
        <end position="302"/>
    </location>
</feature>
<dbReference type="PANTHER" id="PTHR35402:SF1">
    <property type="entry name" value="TYPE II SECRETION SYSTEM PROTEIN GSPF DOMAIN-CONTAINING PROTEIN"/>
    <property type="match status" value="1"/>
</dbReference>
<keyword evidence="3 6" id="KW-0812">Transmembrane</keyword>
<evidence type="ECO:0000256" key="3">
    <source>
        <dbReference type="ARBA" id="ARBA00022692"/>
    </source>
</evidence>
<evidence type="ECO:0000256" key="6">
    <source>
        <dbReference type="SAM" id="Phobius"/>
    </source>
</evidence>
<organism evidence="8 9">
    <name type="scientific">Marine Group III euryarchaeote CG-Bathy1</name>
    <dbReference type="NCBI Taxonomy" id="1889001"/>
    <lineage>
        <taxon>Archaea</taxon>
        <taxon>Methanobacteriati</taxon>
        <taxon>Thermoplasmatota</taxon>
        <taxon>Thermoplasmata</taxon>
        <taxon>Candidatus Thermoprofundales</taxon>
    </lineage>
</organism>
<proteinExistence type="predicted"/>
<evidence type="ECO:0000259" key="7">
    <source>
        <dbReference type="Pfam" id="PF00482"/>
    </source>
</evidence>
<evidence type="ECO:0000256" key="5">
    <source>
        <dbReference type="ARBA" id="ARBA00023136"/>
    </source>
</evidence>
<dbReference type="AlphaFoldDB" id="A0A1J5TK22"/>
<dbReference type="Proteomes" id="UP000183815">
    <property type="component" value="Unassembled WGS sequence"/>
</dbReference>
<evidence type="ECO:0000256" key="1">
    <source>
        <dbReference type="ARBA" id="ARBA00004651"/>
    </source>
</evidence>
<keyword evidence="2" id="KW-1003">Cell membrane</keyword>
<name>A0A1J5TK22_9ARCH</name>
<dbReference type="PANTHER" id="PTHR35402">
    <property type="entry name" value="INTEGRAL MEMBRANE PROTEIN-RELATED"/>
    <property type="match status" value="1"/>
</dbReference>
<comment type="caution">
    <text evidence="8">The sequence shown here is derived from an EMBL/GenBank/DDBJ whole genome shotgun (WGS) entry which is preliminary data.</text>
</comment>
<evidence type="ECO:0000256" key="2">
    <source>
        <dbReference type="ARBA" id="ARBA00022475"/>
    </source>
</evidence>
<reference evidence="8 9" key="1">
    <citation type="submission" date="2016-08" db="EMBL/GenBank/DDBJ databases">
        <title>New Insights into Marine Group III Euryarchaeota, from dark to light.</title>
        <authorList>
            <person name="Haro-Moreno J.M."/>
            <person name="Rodriguez-Valera F."/>
            <person name="Lopez-Garcia P."/>
            <person name="Moreira D."/>
            <person name="Martin-Cuadrado A.B."/>
        </authorList>
    </citation>
    <scope>NUCLEOTIDE SEQUENCE [LARGE SCALE GENOMIC DNA]</scope>
    <source>
        <strain evidence="8">CG-Bathy1</strain>
    </source>
</reference>
<dbReference type="EMBL" id="MIYU01000012">
    <property type="protein sequence ID" value="OIR16653.1"/>
    <property type="molecule type" value="Genomic_DNA"/>
</dbReference>
<feature type="transmembrane region" description="Helical" evidence="6">
    <location>
        <begin position="47"/>
        <end position="74"/>
    </location>
</feature>
<sequence length="308" mass="33931">MALERPLSGFESFSLLIFGWLSRPLTKDAIGIRNDLVKARIPMLPMAYAATSIMIIFLTFIGCAALTLMMLLAAPNLTSPSGDQLLSIPIQIGLCFFFLVMIPSMIAAVQYYSPGITGYQRGRDMDKNLPYAASYVAAMSAANATPDKIFKSLARNQDIYGELSHEAGWIYHNMVFVGQDLVSTLKAAVERSPSEKFGEFIQGMVGTITSGGNMKLYFLNRSEYYAQANRVAVKDLINQMALYAEVYVVVAVAFPIFAMIMALITFWVSGSGMTLEEEHLYAMVFGGLPLIQSVFSFIFWAISDEIGV</sequence>
<dbReference type="Pfam" id="PF00482">
    <property type="entry name" value="T2SSF"/>
    <property type="match status" value="1"/>
</dbReference>
<keyword evidence="5 6" id="KW-0472">Membrane</keyword>
<comment type="subcellular location">
    <subcellularLocation>
        <location evidence="1">Cell membrane</location>
        <topology evidence="1">Multi-pass membrane protein</topology>
    </subcellularLocation>
</comment>
<gene>
    <name evidence="8" type="ORF">BEU04_01590</name>
</gene>
<keyword evidence="4 6" id="KW-1133">Transmembrane helix</keyword>
<protein>
    <recommendedName>
        <fullName evidence="7">Type II secretion system protein GspF domain-containing protein</fullName>
    </recommendedName>
</protein>
<dbReference type="GO" id="GO:0005886">
    <property type="term" value="C:plasma membrane"/>
    <property type="evidence" value="ECO:0007669"/>
    <property type="project" value="UniProtKB-SubCell"/>
</dbReference>
<evidence type="ECO:0000256" key="4">
    <source>
        <dbReference type="ARBA" id="ARBA00022989"/>
    </source>
</evidence>
<feature type="transmembrane region" description="Helical" evidence="6">
    <location>
        <begin position="246"/>
        <end position="268"/>
    </location>
</feature>
<dbReference type="InterPro" id="IPR056569">
    <property type="entry name" value="ArlJ-like"/>
</dbReference>